<gene>
    <name evidence="2" type="ORF">Cpir12675_006561</name>
</gene>
<dbReference type="Gene3D" id="3.40.50.2020">
    <property type="match status" value="1"/>
</dbReference>
<dbReference type="Pfam" id="PF14681">
    <property type="entry name" value="UPRTase"/>
    <property type="match status" value="1"/>
</dbReference>
<comment type="caution">
    <text evidence="2">The sequence shown here is derived from an EMBL/GenBank/DDBJ whole genome shotgun (WGS) entry which is preliminary data.</text>
</comment>
<accession>A0ABR3YI02</accession>
<feature type="domain" description="Phosphoribosyltransferase" evidence="1">
    <location>
        <begin position="13"/>
        <end position="99"/>
    </location>
</feature>
<evidence type="ECO:0000259" key="1">
    <source>
        <dbReference type="Pfam" id="PF14681"/>
    </source>
</evidence>
<dbReference type="SUPFAM" id="SSF53271">
    <property type="entry name" value="PRTase-like"/>
    <property type="match status" value="1"/>
</dbReference>
<dbReference type="InterPro" id="IPR000836">
    <property type="entry name" value="PRTase_dom"/>
</dbReference>
<keyword evidence="3" id="KW-1185">Reference proteome</keyword>
<dbReference type="InterPro" id="IPR029057">
    <property type="entry name" value="PRTase-like"/>
</dbReference>
<proteinExistence type="predicted"/>
<evidence type="ECO:0000313" key="2">
    <source>
        <dbReference type="EMBL" id="KAL1887396.1"/>
    </source>
</evidence>
<dbReference type="EMBL" id="JAWDJO010000324">
    <property type="protein sequence ID" value="KAL1887396.1"/>
    <property type="molecule type" value="Genomic_DNA"/>
</dbReference>
<reference evidence="2 3" key="1">
    <citation type="journal article" date="2024" name="IMA Fungus">
        <title>IMA Genome - F19 : A genome assembly and annotation guide to empower mycologists, including annotated draft genome sequences of Ceratocystis pirilliformis, Diaporthe australafricana, Fusarium ophioides, Paecilomyces lecythidis, and Sporothrix stenoceras.</title>
        <authorList>
            <person name="Aylward J."/>
            <person name="Wilson A.M."/>
            <person name="Visagie C.M."/>
            <person name="Spraker J."/>
            <person name="Barnes I."/>
            <person name="Buitendag C."/>
            <person name="Ceriani C."/>
            <person name="Del Mar Angel L."/>
            <person name="du Plessis D."/>
            <person name="Fuchs T."/>
            <person name="Gasser K."/>
            <person name="Kramer D."/>
            <person name="Li W."/>
            <person name="Munsamy K."/>
            <person name="Piso A."/>
            <person name="Price J.L."/>
            <person name="Sonnekus B."/>
            <person name="Thomas C."/>
            <person name="van der Nest A."/>
            <person name="van Dijk A."/>
            <person name="van Heerden A."/>
            <person name="van Vuuren N."/>
            <person name="Yilmaz N."/>
            <person name="Duong T.A."/>
            <person name="van der Merwe N.A."/>
            <person name="Wingfield M.J."/>
            <person name="Wingfield B.D."/>
        </authorList>
    </citation>
    <scope>NUCLEOTIDE SEQUENCE [LARGE SCALE GENOMIC DNA]</scope>
    <source>
        <strain evidence="2 3">CMW 12675</strain>
    </source>
</reference>
<organism evidence="2 3">
    <name type="scientific">Ceratocystis pirilliformis</name>
    <dbReference type="NCBI Taxonomy" id="259994"/>
    <lineage>
        <taxon>Eukaryota</taxon>
        <taxon>Fungi</taxon>
        <taxon>Dikarya</taxon>
        <taxon>Ascomycota</taxon>
        <taxon>Pezizomycotina</taxon>
        <taxon>Sordariomycetes</taxon>
        <taxon>Hypocreomycetidae</taxon>
        <taxon>Microascales</taxon>
        <taxon>Ceratocystidaceae</taxon>
        <taxon>Ceratocystis</taxon>
    </lineage>
</organism>
<protein>
    <recommendedName>
        <fullName evidence="1">Phosphoribosyltransferase domain-containing protein</fullName>
    </recommendedName>
</protein>
<sequence length="107" mass="11833">MASDIPANVKVLPQNKYLLSLMTILRDGTTVSARFALTFERVCSQLMASALDFVPAEKVTVTSPIGAKYEGLKHTQKVCGVSILRAGASMEPSLRDAYRYEEDFRDM</sequence>
<evidence type="ECO:0000313" key="3">
    <source>
        <dbReference type="Proteomes" id="UP001583280"/>
    </source>
</evidence>
<name>A0ABR3YI02_9PEZI</name>
<dbReference type="Proteomes" id="UP001583280">
    <property type="component" value="Unassembled WGS sequence"/>
</dbReference>